<feature type="domain" description="Thioesterase putative" evidence="1">
    <location>
        <begin position="16"/>
        <end position="151"/>
    </location>
</feature>
<evidence type="ECO:0000259" key="1">
    <source>
        <dbReference type="Pfam" id="PF09500"/>
    </source>
</evidence>
<dbReference type="InterPro" id="IPR029069">
    <property type="entry name" value="HotDog_dom_sf"/>
</dbReference>
<dbReference type="Pfam" id="PF09500">
    <property type="entry name" value="YiiD_C"/>
    <property type="match status" value="1"/>
</dbReference>
<evidence type="ECO:0000313" key="3">
    <source>
        <dbReference type="Proteomes" id="UP000255061"/>
    </source>
</evidence>
<accession>A0A380AQA1</accession>
<dbReference type="Proteomes" id="UP000255061">
    <property type="component" value="Unassembled WGS sequence"/>
</dbReference>
<dbReference type="InterPro" id="IPR012660">
    <property type="entry name" value="YiiD_C"/>
</dbReference>
<gene>
    <name evidence="2" type="ORF">NCTC10736_02732</name>
</gene>
<dbReference type="RefSeq" id="WP_115406487.1">
    <property type="nucleotide sequence ID" value="NZ_UGYV01000001.1"/>
</dbReference>
<dbReference type="SUPFAM" id="SSF54637">
    <property type="entry name" value="Thioesterase/thiol ester dehydrase-isomerase"/>
    <property type="match status" value="1"/>
</dbReference>
<sequence>MERDKLLTHTITQLLNQLGQTWHSTIPASAFMQITPLSYCEGEFQATAPIEPNINLHQTMFAGSIYTLMTLTGWGAVWLNQQLAGVTGDIVLADAHIRYLAPVTCNPVAKVQWPEVDLSPLQRGRRIKLKLEVQLHCDNTQCAVFKGLYVSSPKVALAVSTIKVI</sequence>
<reference evidence="2 3" key="1">
    <citation type="submission" date="2018-06" db="EMBL/GenBank/DDBJ databases">
        <authorList>
            <consortium name="Pathogen Informatics"/>
            <person name="Doyle S."/>
        </authorList>
    </citation>
    <scope>NUCLEOTIDE SEQUENCE [LARGE SCALE GENOMIC DNA]</scope>
    <source>
        <strain evidence="2 3">NCTC10736</strain>
    </source>
</reference>
<dbReference type="NCBIfam" id="TIGR02447">
    <property type="entry name" value="yiiD_Cterm"/>
    <property type="match status" value="1"/>
</dbReference>
<protein>
    <submittedName>
        <fullName evidence="2">Putative thioesterase domain</fullName>
    </submittedName>
</protein>
<proteinExistence type="predicted"/>
<dbReference type="EMBL" id="UGYV01000001">
    <property type="protein sequence ID" value="SUI85388.1"/>
    <property type="molecule type" value="Genomic_DNA"/>
</dbReference>
<dbReference type="Gene3D" id="3.10.129.10">
    <property type="entry name" value="Hotdog Thioesterase"/>
    <property type="match status" value="1"/>
</dbReference>
<organism evidence="2 3">
    <name type="scientific">Shewanella morhuae</name>
    <dbReference type="NCBI Taxonomy" id="365591"/>
    <lineage>
        <taxon>Bacteria</taxon>
        <taxon>Pseudomonadati</taxon>
        <taxon>Pseudomonadota</taxon>
        <taxon>Gammaproteobacteria</taxon>
        <taxon>Alteromonadales</taxon>
        <taxon>Shewanellaceae</taxon>
        <taxon>Shewanella</taxon>
    </lineage>
</organism>
<dbReference type="AlphaFoldDB" id="A0A380AQA1"/>
<evidence type="ECO:0000313" key="2">
    <source>
        <dbReference type="EMBL" id="SUI85388.1"/>
    </source>
</evidence>
<name>A0A380AQA1_9GAMM</name>